<dbReference type="Proteomes" id="UP001304895">
    <property type="component" value="Unassembled WGS sequence"/>
</dbReference>
<reference evidence="2" key="1">
    <citation type="journal article" date="2023" name="Mol. Phylogenet. Evol.">
        <title>Genome-scale phylogeny and comparative genomics of the fungal order Sordariales.</title>
        <authorList>
            <person name="Hensen N."/>
            <person name="Bonometti L."/>
            <person name="Westerberg I."/>
            <person name="Brannstrom I.O."/>
            <person name="Guillou S."/>
            <person name="Cros-Aarteil S."/>
            <person name="Calhoun S."/>
            <person name="Haridas S."/>
            <person name="Kuo A."/>
            <person name="Mondo S."/>
            <person name="Pangilinan J."/>
            <person name="Riley R."/>
            <person name="LaButti K."/>
            <person name="Andreopoulos B."/>
            <person name="Lipzen A."/>
            <person name="Chen C."/>
            <person name="Yan M."/>
            <person name="Daum C."/>
            <person name="Ng V."/>
            <person name="Clum A."/>
            <person name="Steindorff A."/>
            <person name="Ohm R.A."/>
            <person name="Martin F."/>
            <person name="Silar P."/>
            <person name="Natvig D.O."/>
            <person name="Lalanne C."/>
            <person name="Gautier V."/>
            <person name="Ament-Velasquez S.L."/>
            <person name="Kruys A."/>
            <person name="Hutchinson M.I."/>
            <person name="Powell A.J."/>
            <person name="Barry K."/>
            <person name="Miller A.N."/>
            <person name="Grigoriev I.V."/>
            <person name="Debuchy R."/>
            <person name="Gladieux P."/>
            <person name="Hiltunen Thoren M."/>
            <person name="Johannesson H."/>
        </authorList>
    </citation>
    <scope>NUCLEOTIDE SEQUENCE</scope>
    <source>
        <strain evidence="2">CBS 123565</strain>
    </source>
</reference>
<protein>
    <submittedName>
        <fullName evidence="2">Uncharacterized protein</fullName>
    </submittedName>
</protein>
<keyword evidence="3" id="KW-1185">Reference proteome</keyword>
<organism evidence="2 3">
    <name type="scientific">Trichocladium antarcticum</name>
    <dbReference type="NCBI Taxonomy" id="1450529"/>
    <lineage>
        <taxon>Eukaryota</taxon>
        <taxon>Fungi</taxon>
        <taxon>Dikarya</taxon>
        <taxon>Ascomycota</taxon>
        <taxon>Pezizomycotina</taxon>
        <taxon>Sordariomycetes</taxon>
        <taxon>Sordariomycetidae</taxon>
        <taxon>Sordariales</taxon>
        <taxon>Chaetomiaceae</taxon>
        <taxon>Trichocladium</taxon>
    </lineage>
</organism>
<name>A0AAN6ZFD3_9PEZI</name>
<feature type="region of interest" description="Disordered" evidence="1">
    <location>
        <begin position="1"/>
        <end position="45"/>
    </location>
</feature>
<sequence length="70" mass="7539">MHCAGLCLTTDNEGSRKVQVPRNSSRRTPRRPRLAPQGNGPGLANPKAYICMYLYLSVYGGSNSTANAQA</sequence>
<dbReference type="EMBL" id="MU853403">
    <property type="protein sequence ID" value="KAK4136327.1"/>
    <property type="molecule type" value="Genomic_DNA"/>
</dbReference>
<comment type="caution">
    <text evidence="2">The sequence shown here is derived from an EMBL/GenBank/DDBJ whole genome shotgun (WGS) entry which is preliminary data.</text>
</comment>
<proteinExistence type="predicted"/>
<feature type="compositionally biased region" description="Basic residues" evidence="1">
    <location>
        <begin position="24"/>
        <end position="33"/>
    </location>
</feature>
<dbReference type="AlphaFoldDB" id="A0AAN6ZFD3"/>
<gene>
    <name evidence="2" type="ORF">BT67DRAFT_439328</name>
</gene>
<evidence type="ECO:0000256" key="1">
    <source>
        <dbReference type="SAM" id="MobiDB-lite"/>
    </source>
</evidence>
<accession>A0AAN6ZFD3</accession>
<evidence type="ECO:0000313" key="3">
    <source>
        <dbReference type="Proteomes" id="UP001304895"/>
    </source>
</evidence>
<reference evidence="2" key="2">
    <citation type="submission" date="2023-05" db="EMBL/GenBank/DDBJ databases">
        <authorList>
            <consortium name="Lawrence Berkeley National Laboratory"/>
            <person name="Steindorff A."/>
            <person name="Hensen N."/>
            <person name="Bonometti L."/>
            <person name="Westerberg I."/>
            <person name="Brannstrom I.O."/>
            <person name="Guillou S."/>
            <person name="Cros-Aarteil S."/>
            <person name="Calhoun S."/>
            <person name="Haridas S."/>
            <person name="Kuo A."/>
            <person name="Mondo S."/>
            <person name="Pangilinan J."/>
            <person name="Riley R."/>
            <person name="Labutti K."/>
            <person name="Andreopoulos B."/>
            <person name="Lipzen A."/>
            <person name="Chen C."/>
            <person name="Yanf M."/>
            <person name="Daum C."/>
            <person name="Ng V."/>
            <person name="Clum A."/>
            <person name="Ohm R."/>
            <person name="Martin F."/>
            <person name="Silar P."/>
            <person name="Natvig D."/>
            <person name="Lalanne C."/>
            <person name="Gautier V."/>
            <person name="Ament-Velasquez S.L."/>
            <person name="Kruys A."/>
            <person name="Hutchinson M.I."/>
            <person name="Powell A.J."/>
            <person name="Barry K."/>
            <person name="Miller A.N."/>
            <person name="Grigoriev I.V."/>
            <person name="Debuchy R."/>
            <person name="Gladieux P."/>
            <person name="Thoren M.H."/>
            <person name="Johannesson H."/>
        </authorList>
    </citation>
    <scope>NUCLEOTIDE SEQUENCE</scope>
    <source>
        <strain evidence="2">CBS 123565</strain>
    </source>
</reference>
<evidence type="ECO:0000313" key="2">
    <source>
        <dbReference type="EMBL" id="KAK4136327.1"/>
    </source>
</evidence>